<dbReference type="Proteomes" id="UP001219525">
    <property type="component" value="Unassembled WGS sequence"/>
</dbReference>
<proteinExistence type="predicted"/>
<feature type="signal peptide" evidence="1">
    <location>
        <begin position="1"/>
        <end position="18"/>
    </location>
</feature>
<comment type="caution">
    <text evidence="3">The sequence shown here is derived from an EMBL/GenBank/DDBJ whole genome shotgun (WGS) entry which is preliminary data.</text>
</comment>
<organism evidence="3 4">
    <name type="scientific">Mycena pura</name>
    <dbReference type="NCBI Taxonomy" id="153505"/>
    <lineage>
        <taxon>Eukaryota</taxon>
        <taxon>Fungi</taxon>
        <taxon>Dikarya</taxon>
        <taxon>Basidiomycota</taxon>
        <taxon>Agaricomycotina</taxon>
        <taxon>Agaricomycetes</taxon>
        <taxon>Agaricomycetidae</taxon>
        <taxon>Agaricales</taxon>
        <taxon>Marasmiineae</taxon>
        <taxon>Mycenaceae</taxon>
        <taxon>Mycena</taxon>
    </lineage>
</organism>
<name>A0AAD6YQ18_9AGAR</name>
<dbReference type="InterPro" id="IPR017946">
    <property type="entry name" value="PLC-like_Pdiesterase_TIM-brl"/>
</dbReference>
<dbReference type="Pfam" id="PF03009">
    <property type="entry name" value="GDPD"/>
    <property type="match status" value="1"/>
</dbReference>
<feature type="chain" id="PRO_5042270408" evidence="1">
    <location>
        <begin position="19"/>
        <end position="356"/>
    </location>
</feature>
<dbReference type="PANTHER" id="PTHR46211:SF14">
    <property type="entry name" value="GLYCEROPHOSPHODIESTER PHOSPHODIESTERASE"/>
    <property type="match status" value="1"/>
</dbReference>
<evidence type="ECO:0000313" key="3">
    <source>
        <dbReference type="EMBL" id="KAJ7225883.1"/>
    </source>
</evidence>
<accession>A0AAD6YQ18</accession>
<evidence type="ECO:0000259" key="2">
    <source>
        <dbReference type="PROSITE" id="PS51704"/>
    </source>
</evidence>
<keyword evidence="4" id="KW-1185">Reference proteome</keyword>
<dbReference type="AlphaFoldDB" id="A0AAD6YQ18"/>
<dbReference type="GO" id="GO:0008081">
    <property type="term" value="F:phosphoric diester hydrolase activity"/>
    <property type="evidence" value="ECO:0007669"/>
    <property type="project" value="InterPro"/>
</dbReference>
<evidence type="ECO:0000256" key="1">
    <source>
        <dbReference type="SAM" id="SignalP"/>
    </source>
</evidence>
<dbReference type="Gene3D" id="3.20.20.190">
    <property type="entry name" value="Phosphatidylinositol (PI) phosphodiesterase"/>
    <property type="match status" value="1"/>
</dbReference>
<keyword evidence="1" id="KW-0732">Signal</keyword>
<dbReference type="EMBL" id="JARJCW010000004">
    <property type="protein sequence ID" value="KAJ7225883.1"/>
    <property type="molecule type" value="Genomic_DNA"/>
</dbReference>
<reference evidence="3" key="1">
    <citation type="submission" date="2023-03" db="EMBL/GenBank/DDBJ databases">
        <title>Massive genome expansion in bonnet fungi (Mycena s.s.) driven by repeated elements and novel gene families across ecological guilds.</title>
        <authorList>
            <consortium name="Lawrence Berkeley National Laboratory"/>
            <person name="Harder C.B."/>
            <person name="Miyauchi S."/>
            <person name="Viragh M."/>
            <person name="Kuo A."/>
            <person name="Thoen E."/>
            <person name="Andreopoulos B."/>
            <person name="Lu D."/>
            <person name="Skrede I."/>
            <person name="Drula E."/>
            <person name="Henrissat B."/>
            <person name="Morin E."/>
            <person name="Kohler A."/>
            <person name="Barry K."/>
            <person name="LaButti K."/>
            <person name="Morin E."/>
            <person name="Salamov A."/>
            <person name="Lipzen A."/>
            <person name="Mereny Z."/>
            <person name="Hegedus B."/>
            <person name="Baldrian P."/>
            <person name="Stursova M."/>
            <person name="Weitz H."/>
            <person name="Taylor A."/>
            <person name="Grigoriev I.V."/>
            <person name="Nagy L.G."/>
            <person name="Martin F."/>
            <person name="Kauserud H."/>
        </authorList>
    </citation>
    <scope>NUCLEOTIDE SEQUENCE</scope>
    <source>
        <strain evidence="3">9144</strain>
    </source>
</reference>
<gene>
    <name evidence="3" type="ORF">GGX14DRAFT_641606</name>
</gene>
<dbReference type="SUPFAM" id="SSF51695">
    <property type="entry name" value="PLC-like phosphodiesterases"/>
    <property type="match status" value="1"/>
</dbReference>
<evidence type="ECO:0000313" key="4">
    <source>
        <dbReference type="Proteomes" id="UP001219525"/>
    </source>
</evidence>
<dbReference type="GO" id="GO:0006629">
    <property type="term" value="P:lipid metabolic process"/>
    <property type="evidence" value="ECO:0007669"/>
    <property type="project" value="InterPro"/>
</dbReference>
<sequence length="356" mass="39155">MFSLSLLVSPFLAVHVAAFSPVPQKPLARLSAFDVQGHRGGRGNAIENTLPSFAWGIIDGSTTLELDNGVTKDGVVVVWHDNIILPSKCRDTTAAVDGDPDFPYVGKFIANLTVAQLKTLDCGSQRQHNFPLQLTYPGTRISTLQEVFDFVECADPGHSMRWNIESKINALHPNQTASVDTFVKSQHAIFHASPYRHAITYQSFDWRSLIAMKKLDPGVVTSALIDHETIFESGDTPYPWLAGLNLQAFPGSSLGLKIANAANSINATILSPSAYPSNLSLTTKEMVDHAHELGMLVKPWTVNSLDTADDLLRWGVDGIITDYPNIVRRWIQQQGLQVAPKYPKSRVLSCLEKHSQ</sequence>
<protein>
    <submittedName>
        <fullName evidence="3">PLC-like phosphodiesterase</fullName>
    </submittedName>
</protein>
<dbReference type="PANTHER" id="PTHR46211">
    <property type="entry name" value="GLYCEROPHOSPHORYL DIESTER PHOSPHODIESTERASE"/>
    <property type="match status" value="1"/>
</dbReference>
<dbReference type="InterPro" id="IPR030395">
    <property type="entry name" value="GP_PDE_dom"/>
</dbReference>
<feature type="domain" description="GP-PDE" evidence="2">
    <location>
        <begin position="33"/>
        <end position="331"/>
    </location>
</feature>
<dbReference type="PROSITE" id="PS51704">
    <property type="entry name" value="GP_PDE"/>
    <property type="match status" value="1"/>
</dbReference>